<keyword evidence="2" id="KW-0812">Transmembrane</keyword>
<accession>A0A7H1MZU1</accession>
<evidence type="ECO:0000256" key="1">
    <source>
        <dbReference type="SAM" id="MobiDB-lite"/>
    </source>
</evidence>
<dbReference type="AlphaFoldDB" id="A0A7H1MZU1"/>
<dbReference type="RefSeq" id="WP_190262487.1">
    <property type="nucleotide sequence ID" value="NZ_CP053923.1"/>
</dbReference>
<proteinExistence type="predicted"/>
<keyword evidence="4" id="KW-1185">Reference proteome</keyword>
<organism evidence="3 4">
    <name type="scientific">Defluviicoccus vanus</name>
    <dbReference type="NCBI Taxonomy" id="111831"/>
    <lineage>
        <taxon>Bacteria</taxon>
        <taxon>Pseudomonadati</taxon>
        <taxon>Pseudomonadota</taxon>
        <taxon>Alphaproteobacteria</taxon>
        <taxon>Rhodospirillales</taxon>
        <taxon>Rhodospirillaceae</taxon>
        <taxon>Defluviicoccus</taxon>
    </lineage>
</organism>
<name>A0A7H1MZU1_9PROT</name>
<feature type="transmembrane region" description="Helical" evidence="2">
    <location>
        <begin position="167"/>
        <end position="192"/>
    </location>
</feature>
<dbReference type="NCBIfam" id="NF033914">
    <property type="entry name" value="antiphage_ZorA_1"/>
    <property type="match status" value="1"/>
</dbReference>
<dbReference type="Gene3D" id="1.20.120.20">
    <property type="entry name" value="Apolipoprotein"/>
    <property type="match status" value="1"/>
</dbReference>
<sequence length="622" mass="66967">MPAFELFRDEHVAIGLAVGLLVLAVVFALLFLLRCWLPWHRTLGQSTRKVKTSSDDPREFYVHYEALRAFIGNQTKLRHAWAEFEETLIVPDSPGPIRNTVRPHAYFNLHAATEAGLPLSFYLSLPNIFVGLGLLFTFIGLVSALHFSAQGVTSPNVAEAQHALEGLLKAATFKFLTSIAGVAASIGLALYFKSLARNLQVAFDRLNSALEARLHFITPEVIGILQQEELKRQTVQLERFNTDFAVELANALDHKLSATLAASLSNAVKPVVSAVEGLSGNFGSQNQDAIVQMVGEFQRNLSQSTGTELTNVIAALSSVRETLDNVSAGMSSNGASFGNRIEQAAGALETGLGQAMQSMSDRLAVVTERIETVLREAGERVRGDAETTSSAVAASLQQASAALNQGVAQAGGQLSETVRHASESLSTAVQPVGATLVALNDALQALDGRLNTHVTRFNESIGRLQALAVQLERAAEQMRGAGTPIADIASRFTAAGRTIEQAGQTFTQTERRISELATTLDQSVKRNNEVWAEYSRRFENADEQLGKVVRGLAEGADAYQRRIGEFVNQIDEKLGNAIIQFGRAIDELSEVFGDGTPIPPRPAGAGTDGERSRVRLPAAGRV</sequence>
<dbReference type="KEGG" id="dvn:HQ394_05910"/>
<protein>
    <submittedName>
        <fullName evidence="3">Anti-phage defense protein ZorA</fullName>
    </submittedName>
</protein>
<evidence type="ECO:0000313" key="3">
    <source>
        <dbReference type="EMBL" id="QNT68977.1"/>
    </source>
</evidence>
<reference evidence="3 4" key="1">
    <citation type="submission" date="2020-05" db="EMBL/GenBank/DDBJ databases">
        <title>Complete closed genome sequence of Defluviicoccus vanus.</title>
        <authorList>
            <person name="Bessarab I."/>
            <person name="Arumugam K."/>
            <person name="Maszenan A.M."/>
            <person name="Seviour R.J."/>
            <person name="Williams R.B."/>
        </authorList>
    </citation>
    <scope>NUCLEOTIDE SEQUENCE [LARGE SCALE GENOMIC DNA]</scope>
    <source>
        <strain evidence="3 4">Ben 114</strain>
    </source>
</reference>
<keyword evidence="2" id="KW-1133">Transmembrane helix</keyword>
<dbReference type="Proteomes" id="UP000516369">
    <property type="component" value="Chromosome"/>
</dbReference>
<gene>
    <name evidence="3" type="primary">zorA</name>
    <name evidence="3" type="ORF">HQ394_05910</name>
</gene>
<keyword evidence="2" id="KW-0472">Membrane</keyword>
<feature type="transmembrane region" description="Helical" evidence="2">
    <location>
        <begin position="128"/>
        <end position="147"/>
    </location>
</feature>
<feature type="transmembrane region" description="Helical" evidence="2">
    <location>
        <begin position="12"/>
        <end position="33"/>
    </location>
</feature>
<dbReference type="SUPFAM" id="SSF58113">
    <property type="entry name" value="Apolipoprotein A-I"/>
    <property type="match status" value="1"/>
</dbReference>
<evidence type="ECO:0000256" key="2">
    <source>
        <dbReference type="SAM" id="Phobius"/>
    </source>
</evidence>
<dbReference type="EMBL" id="CP053923">
    <property type="protein sequence ID" value="QNT68977.1"/>
    <property type="molecule type" value="Genomic_DNA"/>
</dbReference>
<feature type="region of interest" description="Disordered" evidence="1">
    <location>
        <begin position="594"/>
        <end position="622"/>
    </location>
</feature>
<evidence type="ECO:0000313" key="4">
    <source>
        <dbReference type="Proteomes" id="UP000516369"/>
    </source>
</evidence>